<dbReference type="RefSeq" id="WP_258798137.1">
    <property type="nucleotide sequence ID" value="NZ_JANTHX010000005.1"/>
</dbReference>
<dbReference type="InterPro" id="IPR036390">
    <property type="entry name" value="WH_DNA-bd_sf"/>
</dbReference>
<name>A0ABT1ZEM4_9MICO</name>
<comment type="caution">
    <text evidence="2">The sequence shown here is derived from an EMBL/GenBank/DDBJ whole genome shotgun (WGS) entry which is preliminary data.</text>
</comment>
<accession>A0ABT1ZEM4</accession>
<dbReference type="Pfam" id="PF12840">
    <property type="entry name" value="HTH_20"/>
    <property type="match status" value="1"/>
</dbReference>
<evidence type="ECO:0000259" key="1">
    <source>
        <dbReference type="SMART" id="SM00418"/>
    </source>
</evidence>
<dbReference type="SUPFAM" id="SSF46785">
    <property type="entry name" value="Winged helix' DNA-binding domain"/>
    <property type="match status" value="1"/>
</dbReference>
<organism evidence="2 3">
    <name type="scientific">Protaetiibacter mangrovi</name>
    <dbReference type="NCBI Taxonomy" id="2970926"/>
    <lineage>
        <taxon>Bacteria</taxon>
        <taxon>Bacillati</taxon>
        <taxon>Actinomycetota</taxon>
        <taxon>Actinomycetes</taxon>
        <taxon>Micrococcales</taxon>
        <taxon>Microbacteriaceae</taxon>
        <taxon>Protaetiibacter</taxon>
    </lineage>
</organism>
<dbReference type="InterPro" id="IPR036388">
    <property type="entry name" value="WH-like_DNA-bd_sf"/>
</dbReference>
<dbReference type="SMART" id="SM00418">
    <property type="entry name" value="HTH_ARSR"/>
    <property type="match status" value="1"/>
</dbReference>
<gene>
    <name evidence="2" type="ORF">NUH29_06090</name>
</gene>
<sequence>MSDAYSTPGGYTGMRLDARAVRVLAHPLRSRILGRLRLHGAATATELAAELGTNTGATSYHLRALESVGLVVDTEEGVGKRRLWRASTDSHTWADSDFAADEDARTALGWLQRDYVRQHAERAEQWLDVNETWPAEWVDQLGLDDAVLLVTPEQLADMEREIEAVVDRYRSAGRGDARARRIHVSRFMRPVELQAPDAGEA</sequence>
<evidence type="ECO:0000313" key="3">
    <source>
        <dbReference type="Proteomes" id="UP001205337"/>
    </source>
</evidence>
<protein>
    <submittedName>
        <fullName evidence="2">Helix-turn-helix domain-containing protein</fullName>
    </submittedName>
</protein>
<keyword evidence="3" id="KW-1185">Reference proteome</keyword>
<dbReference type="PANTHER" id="PTHR38600">
    <property type="entry name" value="TRANSCRIPTIONAL REGULATORY PROTEIN"/>
    <property type="match status" value="1"/>
</dbReference>
<proteinExistence type="predicted"/>
<evidence type="ECO:0000313" key="2">
    <source>
        <dbReference type="EMBL" id="MCS0499120.1"/>
    </source>
</evidence>
<dbReference type="InterPro" id="IPR001845">
    <property type="entry name" value="HTH_ArsR_DNA-bd_dom"/>
</dbReference>
<dbReference type="Gene3D" id="1.10.10.10">
    <property type="entry name" value="Winged helix-like DNA-binding domain superfamily/Winged helix DNA-binding domain"/>
    <property type="match status" value="1"/>
</dbReference>
<dbReference type="Proteomes" id="UP001205337">
    <property type="component" value="Unassembled WGS sequence"/>
</dbReference>
<dbReference type="PANTHER" id="PTHR38600:SF1">
    <property type="entry name" value="TRANSCRIPTIONAL REGULATORY PROTEIN"/>
    <property type="match status" value="1"/>
</dbReference>
<feature type="domain" description="HTH arsR-type" evidence="1">
    <location>
        <begin position="19"/>
        <end position="113"/>
    </location>
</feature>
<reference evidence="2 3" key="1">
    <citation type="submission" date="2022-08" db="EMBL/GenBank/DDBJ databases">
        <authorList>
            <person name="Li F."/>
        </authorList>
    </citation>
    <scope>NUCLEOTIDE SEQUENCE [LARGE SCALE GENOMIC DNA]</scope>
    <source>
        <strain evidence="2 3">10F1B-8-1</strain>
    </source>
</reference>
<dbReference type="EMBL" id="JANTHX010000005">
    <property type="protein sequence ID" value="MCS0499120.1"/>
    <property type="molecule type" value="Genomic_DNA"/>
</dbReference>